<dbReference type="RefSeq" id="WP_099151825.1">
    <property type="nucleotide sequence ID" value="NZ_PDUD01000024.1"/>
</dbReference>
<proteinExistence type="predicted"/>
<dbReference type="InterPro" id="IPR059226">
    <property type="entry name" value="Choice_anch_Q_dom"/>
</dbReference>
<evidence type="ECO:0000256" key="6">
    <source>
        <dbReference type="ARBA" id="ARBA00023136"/>
    </source>
</evidence>
<evidence type="ECO:0000256" key="5">
    <source>
        <dbReference type="ARBA" id="ARBA00022729"/>
    </source>
</evidence>
<evidence type="ECO:0000256" key="3">
    <source>
        <dbReference type="ARBA" id="ARBA00004613"/>
    </source>
</evidence>
<dbReference type="GO" id="GO:0005576">
    <property type="term" value="C:extracellular region"/>
    <property type="evidence" value="ECO:0007669"/>
    <property type="project" value="UniProtKB-SubCell"/>
</dbReference>
<dbReference type="Pfam" id="PF02415">
    <property type="entry name" value="Chlam_PMP"/>
    <property type="match status" value="2"/>
</dbReference>
<dbReference type="AlphaFoldDB" id="A0A2D0N8P7"/>
<keyword evidence="10" id="KW-1185">Reference proteome</keyword>
<dbReference type="InterPro" id="IPR026444">
    <property type="entry name" value="Secre_tail"/>
</dbReference>
<keyword evidence="5" id="KW-0732">Signal</keyword>
<dbReference type="EMBL" id="PDUD01000024">
    <property type="protein sequence ID" value="PHN04766.1"/>
    <property type="molecule type" value="Genomic_DNA"/>
</dbReference>
<dbReference type="NCBIfam" id="TIGR04183">
    <property type="entry name" value="Por_Secre_tail"/>
    <property type="match status" value="1"/>
</dbReference>
<evidence type="ECO:0000256" key="2">
    <source>
        <dbReference type="ARBA" id="ARBA00004442"/>
    </source>
</evidence>
<evidence type="ECO:0000313" key="10">
    <source>
        <dbReference type="Proteomes" id="UP000223913"/>
    </source>
</evidence>
<gene>
    <name evidence="9" type="ORF">CRP01_19840</name>
</gene>
<dbReference type="SUPFAM" id="SSF51126">
    <property type="entry name" value="Pectin lyase-like"/>
    <property type="match status" value="1"/>
</dbReference>
<dbReference type="OrthoDB" id="8901262at2"/>
<comment type="subcellular location">
    <subcellularLocation>
        <location evidence="1">Cell envelope</location>
    </subcellularLocation>
    <subcellularLocation>
        <location evidence="2">Cell outer membrane</location>
    </subcellularLocation>
    <subcellularLocation>
        <location evidence="3">Secreted</location>
    </subcellularLocation>
</comment>
<keyword evidence="4" id="KW-0964">Secreted</keyword>
<keyword evidence="6" id="KW-0472">Membrane</keyword>
<comment type="caution">
    <text evidence="9">The sequence shown here is derived from an EMBL/GenBank/DDBJ whole genome shotgun (WGS) entry which is preliminary data.</text>
</comment>
<organism evidence="9 10">
    <name type="scientific">Flavilitoribacter nigricans (strain ATCC 23147 / DSM 23189 / NBRC 102662 / NCIMB 1420 / SS-2)</name>
    <name type="common">Lewinella nigricans</name>
    <dbReference type="NCBI Taxonomy" id="1122177"/>
    <lineage>
        <taxon>Bacteria</taxon>
        <taxon>Pseudomonadati</taxon>
        <taxon>Bacteroidota</taxon>
        <taxon>Saprospiria</taxon>
        <taxon>Saprospirales</taxon>
        <taxon>Lewinellaceae</taxon>
        <taxon>Flavilitoribacter</taxon>
    </lineage>
</organism>
<dbReference type="GO" id="GO:0009279">
    <property type="term" value="C:cell outer membrane"/>
    <property type="evidence" value="ECO:0007669"/>
    <property type="project" value="UniProtKB-SubCell"/>
</dbReference>
<reference evidence="9 10" key="1">
    <citation type="submission" date="2017-10" db="EMBL/GenBank/DDBJ databases">
        <title>The draft genome sequence of Lewinella nigricans NBRC 102662.</title>
        <authorList>
            <person name="Wang K."/>
        </authorList>
    </citation>
    <scope>NUCLEOTIDE SEQUENCE [LARGE SCALE GENOMIC DNA]</scope>
    <source>
        <strain evidence="9 10">NBRC 102662</strain>
    </source>
</reference>
<sequence>MLYLYQGVISCLFLLLSVTLLPAQTRLYVRAGSDCNSNCGQNWGNAYGDLQLALSAARQTSEVKEIWVAQGTYRPADADRSVSFELPNGVAIRGGFSGDGPDPDARDPQQFLTILSGDLQGDDQDDFLSYSDNSYHVIYTNAVDATTILDGFTIRGGNADNAGGMDQDDGGGWYNSQYKDTSSPTVRNCIFTENRALRNGGAIYSGGKFGTISPTFTNCTFTNNQAKTGGVIYNNGNSNVASPVFSRCVFYDNSVLGSGAVGGVIYSFARANSDNGTLYESATLPEFDNCIFARNYSEFNAGTLYFLSDGGGGPARAFPSVQSCTFYANDAAVGGAVYLNASNDGTNVAMIQNCVFWDSRSINDPIFHYSHAGNGAPPVIDITFSLVDTDNCDHLIPDGPGEVSCSNMLFITDTEVPMFVDADRDDFHLATGSPAINAGSNALVHSSTDFEGQVRIQETTVDMGADEVEALTDTRQPVPDGAITLYPNPVREQIQIRWSGASPSGLTYRLLNQIGQEVRTGNLDFSDGNATIANLHGRLSAGVYFLQIADKTFRIIKQ</sequence>
<dbReference type="InterPro" id="IPR003368">
    <property type="entry name" value="POMP_repeat"/>
</dbReference>
<accession>A0A2D0N8P7</accession>
<dbReference type="NCBIfam" id="NF041518">
    <property type="entry name" value="choice_anch_Q"/>
    <property type="match status" value="1"/>
</dbReference>
<dbReference type="InterPro" id="IPR011050">
    <property type="entry name" value="Pectin_lyase_fold/virulence"/>
</dbReference>
<evidence type="ECO:0000259" key="8">
    <source>
        <dbReference type="Pfam" id="PF18962"/>
    </source>
</evidence>
<dbReference type="Pfam" id="PF18962">
    <property type="entry name" value="Por_Secre_tail"/>
    <property type="match status" value="1"/>
</dbReference>
<dbReference type="NCBIfam" id="TIGR01376">
    <property type="entry name" value="POMP_repeat"/>
    <property type="match status" value="1"/>
</dbReference>
<protein>
    <recommendedName>
        <fullName evidence="8">Secretion system C-terminal sorting domain-containing protein</fullName>
    </recommendedName>
</protein>
<dbReference type="Proteomes" id="UP000223913">
    <property type="component" value="Unassembled WGS sequence"/>
</dbReference>
<evidence type="ECO:0000313" key="9">
    <source>
        <dbReference type="EMBL" id="PHN04766.1"/>
    </source>
</evidence>
<evidence type="ECO:0000256" key="1">
    <source>
        <dbReference type="ARBA" id="ARBA00004196"/>
    </source>
</evidence>
<feature type="domain" description="Secretion system C-terminal sorting" evidence="8">
    <location>
        <begin position="485"/>
        <end position="555"/>
    </location>
</feature>
<evidence type="ECO:0000256" key="7">
    <source>
        <dbReference type="ARBA" id="ARBA00023237"/>
    </source>
</evidence>
<evidence type="ECO:0000256" key="4">
    <source>
        <dbReference type="ARBA" id="ARBA00022525"/>
    </source>
</evidence>
<name>A0A2D0N8P7_FLAN2</name>
<keyword evidence="7" id="KW-0998">Cell outer membrane</keyword>